<gene>
    <name evidence="2" type="ORF">TRIATDRAFT_91018</name>
</gene>
<proteinExistence type="predicted"/>
<evidence type="ECO:0000313" key="2">
    <source>
        <dbReference type="EMBL" id="EHK46933.1"/>
    </source>
</evidence>
<reference evidence="2 3" key="1">
    <citation type="journal article" date="2011" name="Genome Biol.">
        <title>Comparative genome sequence analysis underscores mycoparasitism as the ancestral life style of Trichoderma.</title>
        <authorList>
            <person name="Kubicek C.P."/>
            <person name="Herrera-Estrella A."/>
            <person name="Seidl-Seiboth V."/>
            <person name="Martinez D.A."/>
            <person name="Druzhinina I.S."/>
            <person name="Thon M."/>
            <person name="Zeilinger S."/>
            <person name="Casas-Flores S."/>
            <person name="Horwitz B.A."/>
            <person name="Mukherjee P.K."/>
            <person name="Mukherjee M."/>
            <person name="Kredics L."/>
            <person name="Alcaraz L.D."/>
            <person name="Aerts A."/>
            <person name="Antal Z."/>
            <person name="Atanasova L."/>
            <person name="Cervantes-Badillo M.G."/>
            <person name="Challacombe J."/>
            <person name="Chertkov O."/>
            <person name="McCluskey K."/>
            <person name="Coulpier F."/>
            <person name="Deshpande N."/>
            <person name="von Doehren H."/>
            <person name="Ebbole D.J."/>
            <person name="Esquivel-Naranjo E.U."/>
            <person name="Fekete E."/>
            <person name="Flipphi M."/>
            <person name="Glaser F."/>
            <person name="Gomez-Rodriguez E.Y."/>
            <person name="Gruber S."/>
            <person name="Han C."/>
            <person name="Henrissat B."/>
            <person name="Hermosa R."/>
            <person name="Hernandez-Onate M."/>
            <person name="Karaffa L."/>
            <person name="Kosti I."/>
            <person name="Le Crom S."/>
            <person name="Lindquist E."/>
            <person name="Lucas S."/>
            <person name="Luebeck M."/>
            <person name="Luebeck P.S."/>
            <person name="Margeot A."/>
            <person name="Metz B."/>
            <person name="Misra M."/>
            <person name="Nevalainen H."/>
            <person name="Omann M."/>
            <person name="Packer N."/>
            <person name="Perrone G."/>
            <person name="Uresti-Rivera E.E."/>
            <person name="Salamov A."/>
            <person name="Schmoll M."/>
            <person name="Seiboth B."/>
            <person name="Shapiro H."/>
            <person name="Sukno S."/>
            <person name="Tamayo-Ramos J.A."/>
            <person name="Tisch D."/>
            <person name="Wiest A."/>
            <person name="Wilkinson H.H."/>
            <person name="Zhang M."/>
            <person name="Coutinho P.M."/>
            <person name="Kenerley C.M."/>
            <person name="Monte E."/>
            <person name="Baker S.E."/>
            <person name="Grigoriev I.V."/>
        </authorList>
    </citation>
    <scope>NUCLEOTIDE SEQUENCE [LARGE SCALE GENOMIC DNA]</scope>
    <source>
        <strain evidence="3">ATCC 20476 / IMI 206040</strain>
    </source>
</reference>
<comment type="caution">
    <text evidence="2">The sequence shown here is derived from an EMBL/GenBank/DDBJ whole genome shotgun (WGS) entry which is preliminary data.</text>
</comment>
<protein>
    <submittedName>
        <fullName evidence="2">Uncharacterized protein</fullName>
    </submittedName>
</protein>
<dbReference type="HOGENOM" id="CLU_737817_0_0_1"/>
<name>G9NQW3_HYPAI</name>
<organism evidence="2 3">
    <name type="scientific">Hypocrea atroviridis (strain ATCC 20476 / IMI 206040)</name>
    <name type="common">Trichoderma atroviride</name>
    <dbReference type="NCBI Taxonomy" id="452589"/>
    <lineage>
        <taxon>Eukaryota</taxon>
        <taxon>Fungi</taxon>
        <taxon>Dikarya</taxon>
        <taxon>Ascomycota</taxon>
        <taxon>Pezizomycotina</taxon>
        <taxon>Sordariomycetes</taxon>
        <taxon>Hypocreomycetidae</taxon>
        <taxon>Hypocreales</taxon>
        <taxon>Hypocreaceae</taxon>
        <taxon>Trichoderma</taxon>
    </lineage>
</organism>
<evidence type="ECO:0000313" key="3">
    <source>
        <dbReference type="Proteomes" id="UP000005426"/>
    </source>
</evidence>
<dbReference type="KEGG" id="tatv:25786428"/>
<dbReference type="GeneID" id="25786428"/>
<sequence length="375" mass="42151">MNPIRPIRPAPPAPQFKCQTCYVSFPTLFQLEIHIDAYEVRALKQDQTRSRRPWLTPSLCPSVCPVQRLITVLMERVAKAAAHLIPIQLDPSDADRFSESVVTSKCPLPSCNSVKPLKDMKFHFIQHVDCFEVCPSCGYTFVNVHAFFVHLSECIKNADEAKKTHMNRRRRALVHRTVMRLQEAMDEFTTGPVETRQDVNAGHLRQHQPPRPPFSGDPSLHPRLSRDSSVQRHERGTGPVYAANRNTRTLDQILGLIGPATDTPQQQPWRPPGLPTHAFSLAPSSMRDLIPVKPVVPPLSRPVETASTVQAPCPVEEVPCPVETPRLAEASPQAPSNMMLPLDLEMDNVMLPVDWEMDEFMGSWPPEPSFELNPN</sequence>
<dbReference type="AlphaFoldDB" id="G9NQW3"/>
<dbReference type="OrthoDB" id="4896101at2759"/>
<dbReference type="RefSeq" id="XP_013945181.1">
    <property type="nucleotide sequence ID" value="XM_014089706.1"/>
</dbReference>
<dbReference type="Proteomes" id="UP000005426">
    <property type="component" value="Unassembled WGS sequence"/>
</dbReference>
<accession>G9NQW3</accession>
<keyword evidence="3" id="KW-1185">Reference proteome</keyword>
<feature type="compositionally biased region" description="Basic and acidic residues" evidence="1">
    <location>
        <begin position="224"/>
        <end position="236"/>
    </location>
</feature>
<feature type="region of interest" description="Disordered" evidence="1">
    <location>
        <begin position="203"/>
        <end position="241"/>
    </location>
</feature>
<evidence type="ECO:0000256" key="1">
    <source>
        <dbReference type="SAM" id="MobiDB-lite"/>
    </source>
</evidence>
<dbReference type="EMBL" id="ABDG02000021">
    <property type="protein sequence ID" value="EHK46933.1"/>
    <property type="molecule type" value="Genomic_DNA"/>
</dbReference>